<proteinExistence type="predicted"/>
<accession>A0ABP8JP90</accession>
<evidence type="ECO:0000313" key="3">
    <source>
        <dbReference type="EMBL" id="GAA4393942.1"/>
    </source>
</evidence>
<feature type="region of interest" description="Disordered" evidence="1">
    <location>
        <begin position="1"/>
        <end position="40"/>
    </location>
</feature>
<reference evidence="4" key="1">
    <citation type="journal article" date="2019" name="Int. J. Syst. Evol. Microbiol.">
        <title>The Global Catalogue of Microorganisms (GCM) 10K type strain sequencing project: providing services to taxonomists for standard genome sequencing and annotation.</title>
        <authorList>
            <consortium name="The Broad Institute Genomics Platform"/>
            <consortium name="The Broad Institute Genome Sequencing Center for Infectious Disease"/>
            <person name="Wu L."/>
            <person name="Ma J."/>
        </authorList>
    </citation>
    <scope>NUCLEOTIDE SEQUENCE [LARGE SCALE GENOMIC DNA]</scope>
    <source>
        <strain evidence="4">JCM 17738</strain>
    </source>
</reference>
<evidence type="ECO:0000313" key="4">
    <source>
        <dbReference type="Proteomes" id="UP001500390"/>
    </source>
</evidence>
<feature type="transmembrane region" description="Helical" evidence="2">
    <location>
        <begin position="176"/>
        <end position="199"/>
    </location>
</feature>
<feature type="transmembrane region" description="Helical" evidence="2">
    <location>
        <begin position="259"/>
        <end position="280"/>
    </location>
</feature>
<feature type="transmembrane region" description="Helical" evidence="2">
    <location>
        <begin position="368"/>
        <end position="392"/>
    </location>
</feature>
<feature type="transmembrane region" description="Helical" evidence="2">
    <location>
        <begin position="329"/>
        <end position="348"/>
    </location>
</feature>
<keyword evidence="2" id="KW-0812">Transmembrane</keyword>
<evidence type="ECO:0000256" key="1">
    <source>
        <dbReference type="SAM" id="MobiDB-lite"/>
    </source>
</evidence>
<dbReference type="RefSeq" id="WP_159903619.1">
    <property type="nucleotide sequence ID" value="NZ_BAABFX010000023.1"/>
</dbReference>
<comment type="caution">
    <text evidence="3">The sequence shown here is derived from an EMBL/GenBank/DDBJ whole genome shotgun (WGS) entry which is preliminary data.</text>
</comment>
<keyword evidence="2" id="KW-0472">Membrane</keyword>
<dbReference type="Pfam" id="PF19877">
    <property type="entry name" value="DUF6350"/>
    <property type="match status" value="1"/>
</dbReference>
<evidence type="ECO:0000256" key="2">
    <source>
        <dbReference type="SAM" id="Phobius"/>
    </source>
</evidence>
<protein>
    <recommendedName>
        <fullName evidence="5">Integral membrane protein</fullName>
    </recommendedName>
</protein>
<name>A0ABP8JP90_9MICO</name>
<feature type="transmembrane region" description="Helical" evidence="2">
    <location>
        <begin position="404"/>
        <end position="423"/>
    </location>
</feature>
<dbReference type="EMBL" id="BAABFX010000023">
    <property type="protein sequence ID" value="GAA4393942.1"/>
    <property type="molecule type" value="Genomic_DNA"/>
</dbReference>
<gene>
    <name evidence="3" type="ORF">GCM10023153_14440</name>
</gene>
<keyword evidence="2" id="KW-1133">Transmembrane helix</keyword>
<feature type="transmembrane region" description="Helical" evidence="2">
    <location>
        <begin position="51"/>
        <end position="73"/>
    </location>
</feature>
<dbReference type="Proteomes" id="UP001500390">
    <property type="component" value="Unassembled WGS sequence"/>
</dbReference>
<evidence type="ECO:0008006" key="5">
    <source>
        <dbReference type="Google" id="ProtNLM"/>
    </source>
</evidence>
<feature type="transmembrane region" description="Helical" evidence="2">
    <location>
        <begin position="103"/>
        <end position="123"/>
    </location>
</feature>
<feature type="transmembrane region" description="Helical" evidence="2">
    <location>
        <begin position="144"/>
        <end position="170"/>
    </location>
</feature>
<feature type="transmembrane region" description="Helical" evidence="2">
    <location>
        <begin position="287"/>
        <end position="309"/>
    </location>
</feature>
<feature type="transmembrane region" description="Helical" evidence="2">
    <location>
        <begin position="234"/>
        <end position="253"/>
    </location>
</feature>
<keyword evidence="4" id="KW-1185">Reference proteome</keyword>
<organism evidence="3 4">
    <name type="scientific">Ornithinibacter aureus</name>
    <dbReference type="NCBI Taxonomy" id="622664"/>
    <lineage>
        <taxon>Bacteria</taxon>
        <taxon>Bacillati</taxon>
        <taxon>Actinomycetota</taxon>
        <taxon>Actinomycetes</taxon>
        <taxon>Micrococcales</taxon>
        <taxon>Intrasporangiaceae</taxon>
        <taxon>Ornithinibacter</taxon>
    </lineage>
</organism>
<sequence>MSVVDRLRSAFPGSTDPGDDAEPTDGSTPHPLESAETAETAETAPWWHATAVGLVTGLASLLIVLAPVVLAWLTDPIEGSTVSQAVGTGAAFWLLSSGGHLSMGPVALSLVPLLALALLVVVARRGAGEALAEVTTEGEHWRGLLPTPLATAVGAWWGGYAVAVAAAVGLATLGPFSVSALSLVLPLVLVPLLAVALAVRPLVRDEPDVLGPVLDPDRVPDLVRRGIRPGLAGMRALFAVGAVVVLGAVALSWGEVSTISAEVGAAGVGSVVLALAQLAYLPNICVWVISFLAGPGFQVVEGGSVTWSGSEGGLLPMVPVLAALPQPGAFPWFVALSVLVVVGVGWFIGRRALREVARLSRLRTKAAVALSACAVTAVVVVALDLVAGGAAGQFRLSAVGAPDLSLLFVLFLELSLGALVAVLRDAWTLRR</sequence>
<dbReference type="InterPro" id="IPR045931">
    <property type="entry name" value="DUF6350"/>
</dbReference>